<protein>
    <recommendedName>
        <fullName evidence="2">Cyanovirin-N domain-containing protein</fullName>
    </recommendedName>
</protein>
<name>A0A1M7YVG3_9VIBR</name>
<dbReference type="OrthoDB" id="6293667at2"/>
<evidence type="ECO:0000313" key="4">
    <source>
        <dbReference type="Proteomes" id="UP000184600"/>
    </source>
</evidence>
<dbReference type="Proteomes" id="UP000184600">
    <property type="component" value="Unassembled WGS sequence"/>
</dbReference>
<evidence type="ECO:0000259" key="2">
    <source>
        <dbReference type="Pfam" id="PF08881"/>
    </source>
</evidence>
<feature type="region of interest" description="Disordered" evidence="1">
    <location>
        <begin position="1"/>
        <end position="22"/>
    </location>
</feature>
<keyword evidence="4" id="KW-1185">Reference proteome</keyword>
<reference evidence="4" key="1">
    <citation type="submission" date="2016-12" db="EMBL/GenBank/DDBJ databases">
        <authorList>
            <person name="Rodrigo-Torres L."/>
            <person name="Arahal R.D."/>
            <person name="Lucena T."/>
        </authorList>
    </citation>
    <scope>NUCLEOTIDE SEQUENCE [LARGE SCALE GENOMIC DNA]</scope>
</reference>
<sequence length="63" mass="7087">MSNIPPGSYEETSKDIHFEGTPGKTDCYLIATCKKSDGSWIESRLKYNIANLNGELKWAPNEH</sequence>
<evidence type="ECO:0000313" key="3">
    <source>
        <dbReference type="EMBL" id="SHO56649.1"/>
    </source>
</evidence>
<dbReference type="InterPro" id="IPR011058">
    <property type="entry name" value="Cyanovirin-N"/>
</dbReference>
<dbReference type="RefSeq" id="WP_073582845.1">
    <property type="nucleotide sequence ID" value="NZ_AP024898.1"/>
</dbReference>
<dbReference type="Gene3D" id="2.30.60.10">
    <property type="entry name" value="Cyanovirin-N"/>
    <property type="match status" value="1"/>
</dbReference>
<gene>
    <name evidence="3" type="ORF">VQ7734_02418</name>
</gene>
<evidence type="ECO:0000256" key="1">
    <source>
        <dbReference type="SAM" id="MobiDB-lite"/>
    </source>
</evidence>
<dbReference type="EMBL" id="FRFG01000027">
    <property type="protein sequence ID" value="SHO56649.1"/>
    <property type="molecule type" value="Genomic_DNA"/>
</dbReference>
<organism evidence="3 4">
    <name type="scientific">Vibrio quintilis</name>
    <dbReference type="NCBI Taxonomy" id="1117707"/>
    <lineage>
        <taxon>Bacteria</taxon>
        <taxon>Pseudomonadati</taxon>
        <taxon>Pseudomonadota</taxon>
        <taxon>Gammaproteobacteria</taxon>
        <taxon>Vibrionales</taxon>
        <taxon>Vibrionaceae</taxon>
        <taxon>Vibrio</taxon>
    </lineage>
</organism>
<accession>A0A1M7YVG3</accession>
<dbReference type="SUPFAM" id="SSF51322">
    <property type="entry name" value="Cyanovirin-N"/>
    <property type="match status" value="1"/>
</dbReference>
<dbReference type="Pfam" id="PF08881">
    <property type="entry name" value="CVNH"/>
    <property type="match status" value="1"/>
</dbReference>
<feature type="domain" description="Cyanovirin-N" evidence="2">
    <location>
        <begin position="9"/>
        <end position="58"/>
    </location>
</feature>
<dbReference type="InterPro" id="IPR036673">
    <property type="entry name" value="Cyanovirin-N_sf"/>
</dbReference>
<dbReference type="AlphaFoldDB" id="A0A1M7YVG3"/>
<proteinExistence type="predicted"/>